<keyword evidence="3" id="KW-1185">Reference proteome</keyword>
<dbReference type="PANTHER" id="PTHR35024">
    <property type="entry name" value="HYPOTHETICAL CYTOSOLIC PROTEIN"/>
    <property type="match status" value="1"/>
</dbReference>
<gene>
    <name evidence="2" type="ORF">BES34_012035</name>
</gene>
<organism evidence="2 3">
    <name type="scientific">Leptospira inadai serovar Lyme</name>
    <dbReference type="NCBI Taxonomy" id="293084"/>
    <lineage>
        <taxon>Bacteria</taxon>
        <taxon>Pseudomonadati</taxon>
        <taxon>Spirochaetota</taxon>
        <taxon>Spirochaetia</taxon>
        <taxon>Leptospirales</taxon>
        <taxon>Leptospiraceae</taxon>
        <taxon>Leptospira</taxon>
    </lineage>
</organism>
<dbReference type="RefSeq" id="WP_010414395.1">
    <property type="nucleotide sequence ID" value="NZ_MCRM02000011.1"/>
</dbReference>
<dbReference type="Pfam" id="PF04519">
    <property type="entry name" value="Bactofilin"/>
    <property type="match status" value="1"/>
</dbReference>
<dbReference type="PANTHER" id="PTHR35024:SF4">
    <property type="entry name" value="POLYMER-FORMING CYTOSKELETAL PROTEIN"/>
    <property type="match status" value="1"/>
</dbReference>
<name>A0ABX4YHL5_9LEPT</name>
<comment type="caution">
    <text evidence="2">The sequence shown here is derived from an EMBL/GenBank/DDBJ whole genome shotgun (WGS) entry which is preliminary data.</text>
</comment>
<dbReference type="InterPro" id="IPR007607">
    <property type="entry name" value="BacA/B"/>
</dbReference>
<accession>A0ABX4YHL5</accession>
<evidence type="ECO:0000313" key="2">
    <source>
        <dbReference type="EMBL" id="PNV74701.1"/>
    </source>
</evidence>
<proteinExistence type="inferred from homology"/>
<evidence type="ECO:0000313" key="3">
    <source>
        <dbReference type="Proteomes" id="UP000094669"/>
    </source>
</evidence>
<protein>
    <submittedName>
        <fullName evidence="2">Polymer-forming cytoskeletal protein</fullName>
    </submittedName>
</protein>
<reference evidence="2" key="1">
    <citation type="submission" date="2018-01" db="EMBL/GenBank/DDBJ databases">
        <title>Genomic characterization of Leptospira inadai serogroup Lyme isolated from captured rat in Brazil and comparative analysis with human reference strain.</title>
        <authorList>
            <person name="Moreno L.Z."/>
            <person name="Loureiro A.P."/>
            <person name="Miraglia F."/>
            <person name="Kremer F.S."/>
            <person name="Eslabao M.R."/>
            <person name="Dellagostin O.A."/>
            <person name="Lilenbaum W."/>
            <person name="Moreno A.M."/>
        </authorList>
    </citation>
    <scope>NUCLEOTIDE SEQUENCE [LARGE SCALE GENOMIC DNA]</scope>
    <source>
        <strain evidence="2">M34/99</strain>
    </source>
</reference>
<dbReference type="EMBL" id="MCRM02000011">
    <property type="protein sequence ID" value="PNV74701.1"/>
    <property type="molecule type" value="Genomic_DNA"/>
</dbReference>
<sequence>MAIGKDNNNSVIGPGSIFEGKFYIAGSLRIDGKFEGEIKTDDALFIGETGKVRTNISAREVIVAGTLIGNIKAEAEVRLEETGRLLGDIIAPALSLAKGVVAKGNITVTGGQKKDVKKIVEESFGGTRTLDNGKEE</sequence>
<dbReference type="Proteomes" id="UP000094669">
    <property type="component" value="Unassembled WGS sequence"/>
</dbReference>
<comment type="similarity">
    <text evidence="1">Belongs to the bactofilin family.</text>
</comment>
<evidence type="ECO:0000256" key="1">
    <source>
        <dbReference type="ARBA" id="ARBA00044755"/>
    </source>
</evidence>